<protein>
    <recommendedName>
        <fullName evidence="3">DUF302 domain-containing protein</fullName>
    </recommendedName>
</protein>
<sequence length="121" mass="13531">MSIGQQRDRHRDALDKALTTLNETISELGLRTEVIGPVTLLVSGETPIPEDASDPMPVAMRNMARPLSQLVTLRSIEGQVWWCWVWGGPEREGLEFEPIVPMEKIGEVARRLRNVVSLADV</sequence>
<evidence type="ECO:0008006" key="3">
    <source>
        <dbReference type="Google" id="ProtNLM"/>
    </source>
</evidence>
<reference evidence="2" key="1">
    <citation type="journal article" date="2019" name="Int. J. Syst. Evol. Microbiol.">
        <title>The Global Catalogue of Microorganisms (GCM) 10K type strain sequencing project: providing services to taxonomists for standard genome sequencing and annotation.</title>
        <authorList>
            <consortium name="The Broad Institute Genomics Platform"/>
            <consortium name="The Broad Institute Genome Sequencing Center for Infectious Disease"/>
            <person name="Wu L."/>
            <person name="Ma J."/>
        </authorList>
    </citation>
    <scope>NUCLEOTIDE SEQUENCE [LARGE SCALE GENOMIC DNA]</scope>
    <source>
        <strain evidence="2">JCM 17938</strain>
    </source>
</reference>
<organism evidence="1 2">
    <name type="scientific">Actinoallomurus liliacearum</name>
    <dbReference type="NCBI Taxonomy" id="1080073"/>
    <lineage>
        <taxon>Bacteria</taxon>
        <taxon>Bacillati</taxon>
        <taxon>Actinomycetota</taxon>
        <taxon>Actinomycetes</taxon>
        <taxon>Streptosporangiales</taxon>
        <taxon>Thermomonosporaceae</taxon>
        <taxon>Actinoallomurus</taxon>
    </lineage>
</organism>
<proteinExistence type="predicted"/>
<dbReference type="EMBL" id="BAABHJ010000005">
    <property type="protein sequence ID" value="GAA4606960.1"/>
    <property type="molecule type" value="Genomic_DNA"/>
</dbReference>
<comment type="caution">
    <text evidence="1">The sequence shown here is derived from an EMBL/GenBank/DDBJ whole genome shotgun (WGS) entry which is preliminary data.</text>
</comment>
<name>A0ABP8THX1_9ACTN</name>
<dbReference type="RefSeq" id="WP_345353287.1">
    <property type="nucleotide sequence ID" value="NZ_BAABHJ010000005.1"/>
</dbReference>
<evidence type="ECO:0000313" key="2">
    <source>
        <dbReference type="Proteomes" id="UP001500212"/>
    </source>
</evidence>
<keyword evidence="2" id="KW-1185">Reference proteome</keyword>
<evidence type="ECO:0000313" key="1">
    <source>
        <dbReference type="EMBL" id="GAA4606960.1"/>
    </source>
</evidence>
<accession>A0ABP8THX1</accession>
<gene>
    <name evidence="1" type="ORF">GCM10023195_25860</name>
</gene>
<dbReference type="Proteomes" id="UP001500212">
    <property type="component" value="Unassembled WGS sequence"/>
</dbReference>